<dbReference type="InterPro" id="IPR036890">
    <property type="entry name" value="HATPase_C_sf"/>
</dbReference>
<dbReference type="EC" id="2.7.13.3" evidence="3"/>
<dbReference type="InterPro" id="IPR036097">
    <property type="entry name" value="HisK_dim/P_sf"/>
</dbReference>
<dbReference type="PANTHER" id="PTHR45528">
    <property type="entry name" value="SENSOR HISTIDINE KINASE CPXA"/>
    <property type="match status" value="1"/>
</dbReference>
<organism evidence="18 19">
    <name type="scientific">candidate division KSB3 bacterium</name>
    <dbReference type="NCBI Taxonomy" id="2044937"/>
    <lineage>
        <taxon>Bacteria</taxon>
        <taxon>candidate division KSB3</taxon>
    </lineage>
</organism>
<keyword evidence="14" id="KW-0175">Coiled coil</keyword>
<feature type="coiled-coil region" evidence="14">
    <location>
        <begin position="251"/>
        <end position="278"/>
    </location>
</feature>
<evidence type="ECO:0000256" key="2">
    <source>
        <dbReference type="ARBA" id="ARBA00004651"/>
    </source>
</evidence>
<dbReference type="SMART" id="SM00388">
    <property type="entry name" value="HisKA"/>
    <property type="match status" value="1"/>
</dbReference>
<evidence type="ECO:0000256" key="3">
    <source>
        <dbReference type="ARBA" id="ARBA00012438"/>
    </source>
</evidence>
<keyword evidence="13 15" id="KW-0472">Membrane</keyword>
<dbReference type="SMART" id="SM00304">
    <property type="entry name" value="HAMP"/>
    <property type="match status" value="1"/>
</dbReference>
<keyword evidence="6" id="KW-0808">Transferase</keyword>
<dbReference type="GO" id="GO:0000155">
    <property type="term" value="F:phosphorelay sensor kinase activity"/>
    <property type="evidence" value="ECO:0007669"/>
    <property type="project" value="InterPro"/>
</dbReference>
<evidence type="ECO:0000259" key="16">
    <source>
        <dbReference type="PROSITE" id="PS50109"/>
    </source>
</evidence>
<dbReference type="AlphaFoldDB" id="A0A2G6K8A0"/>
<evidence type="ECO:0000256" key="14">
    <source>
        <dbReference type="SAM" id="Coils"/>
    </source>
</evidence>
<feature type="domain" description="Histidine kinase" evidence="16">
    <location>
        <begin position="559"/>
        <end position="772"/>
    </location>
</feature>
<evidence type="ECO:0000313" key="18">
    <source>
        <dbReference type="EMBL" id="PIE31874.1"/>
    </source>
</evidence>
<protein>
    <recommendedName>
        <fullName evidence="3">histidine kinase</fullName>
        <ecNumber evidence="3">2.7.13.3</ecNumber>
    </recommendedName>
</protein>
<evidence type="ECO:0000256" key="11">
    <source>
        <dbReference type="ARBA" id="ARBA00022989"/>
    </source>
</evidence>
<dbReference type="GO" id="GO:0005886">
    <property type="term" value="C:plasma membrane"/>
    <property type="evidence" value="ECO:0007669"/>
    <property type="project" value="UniProtKB-SubCell"/>
</dbReference>
<proteinExistence type="predicted"/>
<gene>
    <name evidence="18" type="ORF">CSA56_17165</name>
</gene>
<dbReference type="SMART" id="SM00387">
    <property type="entry name" value="HATPase_c"/>
    <property type="match status" value="1"/>
</dbReference>
<dbReference type="PROSITE" id="PS50885">
    <property type="entry name" value="HAMP"/>
    <property type="match status" value="1"/>
</dbReference>
<keyword evidence="12" id="KW-0902">Two-component regulatory system</keyword>
<evidence type="ECO:0000256" key="15">
    <source>
        <dbReference type="SAM" id="Phobius"/>
    </source>
</evidence>
<keyword evidence="8" id="KW-0547">Nucleotide-binding</keyword>
<dbReference type="SMART" id="SM01358">
    <property type="entry name" value="HBM"/>
    <property type="match status" value="1"/>
</dbReference>
<dbReference type="PROSITE" id="PS50109">
    <property type="entry name" value="HIS_KIN"/>
    <property type="match status" value="1"/>
</dbReference>
<dbReference type="Gene3D" id="1.10.287.130">
    <property type="match status" value="1"/>
</dbReference>
<evidence type="ECO:0000256" key="13">
    <source>
        <dbReference type="ARBA" id="ARBA00023136"/>
    </source>
</evidence>
<evidence type="ECO:0000256" key="12">
    <source>
        <dbReference type="ARBA" id="ARBA00023012"/>
    </source>
</evidence>
<evidence type="ECO:0000256" key="9">
    <source>
        <dbReference type="ARBA" id="ARBA00022777"/>
    </source>
</evidence>
<dbReference type="Pfam" id="PF02518">
    <property type="entry name" value="HATPase_c"/>
    <property type="match status" value="1"/>
</dbReference>
<name>A0A2G6K8A0_9BACT</name>
<dbReference type="InterPro" id="IPR003660">
    <property type="entry name" value="HAMP_dom"/>
</dbReference>
<dbReference type="CDD" id="cd06225">
    <property type="entry name" value="HAMP"/>
    <property type="match status" value="1"/>
</dbReference>
<evidence type="ECO:0000256" key="6">
    <source>
        <dbReference type="ARBA" id="ARBA00022679"/>
    </source>
</evidence>
<dbReference type="Gene3D" id="3.30.565.10">
    <property type="entry name" value="Histidine kinase-like ATPase, C-terminal domain"/>
    <property type="match status" value="1"/>
</dbReference>
<dbReference type="InterPro" id="IPR050398">
    <property type="entry name" value="HssS/ArlS-like"/>
</dbReference>
<dbReference type="InterPro" id="IPR004358">
    <property type="entry name" value="Sig_transdc_His_kin-like_C"/>
</dbReference>
<dbReference type="Pfam" id="PF00512">
    <property type="entry name" value="HisKA"/>
    <property type="match status" value="1"/>
</dbReference>
<evidence type="ECO:0000256" key="8">
    <source>
        <dbReference type="ARBA" id="ARBA00022741"/>
    </source>
</evidence>
<keyword evidence="11 15" id="KW-1133">Transmembrane helix</keyword>
<dbReference type="Proteomes" id="UP000230821">
    <property type="component" value="Unassembled WGS sequence"/>
</dbReference>
<evidence type="ECO:0000256" key="4">
    <source>
        <dbReference type="ARBA" id="ARBA00022475"/>
    </source>
</evidence>
<dbReference type="InterPro" id="IPR005467">
    <property type="entry name" value="His_kinase_dom"/>
</dbReference>
<evidence type="ECO:0000259" key="17">
    <source>
        <dbReference type="PROSITE" id="PS50885"/>
    </source>
</evidence>
<dbReference type="CDD" id="cd00082">
    <property type="entry name" value="HisKA"/>
    <property type="match status" value="1"/>
</dbReference>
<feature type="domain" description="HAMP" evidence="17">
    <location>
        <begin position="444"/>
        <end position="497"/>
    </location>
</feature>
<dbReference type="EMBL" id="PDSK01000126">
    <property type="protein sequence ID" value="PIE31874.1"/>
    <property type="molecule type" value="Genomic_DNA"/>
</dbReference>
<evidence type="ECO:0000256" key="5">
    <source>
        <dbReference type="ARBA" id="ARBA00022553"/>
    </source>
</evidence>
<dbReference type="GO" id="GO:0005524">
    <property type="term" value="F:ATP binding"/>
    <property type="evidence" value="ECO:0007669"/>
    <property type="project" value="UniProtKB-KW"/>
</dbReference>
<dbReference type="SUPFAM" id="SSF47384">
    <property type="entry name" value="Homodimeric domain of signal transducing histidine kinase"/>
    <property type="match status" value="1"/>
</dbReference>
<sequence length="773" mass="88156">MFRNLNLATKIFGGFAIVLTLLIIVAYVGYNGLSGVVDKMTKAEAMNHLITLMFQARQEEKDFILRGSAAAIESVAMNVNEFKRQAVHTKGQFTSAQNKEQMERVVKEVDEYADAFESYVALEKKKDAVMLEMKQKAQIALEQTEDIREAMKKQLFAYWSESQKLVADSLERSEDAERLVRLVLRAESLRISLMGKYTTQTLRDWDFTNERIFALTREMQRHFTQEQDKRLADEILVKYREFLVAFSRYQLTQMDRDLKKLKRTAQEALAAMETIRDNQLKALERVQTAFKAELDDKLKVADYANLLNKWLLDARMSEKEVVVSRDSSHIELLQDRIDKILTLGEYLKVRFKLAEDRDRVEETLTSVTAYKQAFDHFIKLLNSQDEAERLMINAAVEAQNVSDIARGEQKTTLEYEIAAANNLMMIGTAATTFIGIVLAYSIARAIVNPINRVVVKTAHAIAEGDFSQEIDIYQNDEIGMLANAFRTMKDKIARVLRETDRLIQAVQHRQFDVRSNTNAFQGSWRELVVGINNVVDAFKLQEQVILSDKLVSVGLLAAGVAHEINNPLEIIYNYLRYMKRQFPGEDLHEAIDDVYEEISAIAGIVSNLHSFSDNKKLIEEDISLHELIANILTLIKHSAKQRQVTIRFEPFENEIIIHANKNEMKQVVLNLLKNSFEAMPSGGEIFIKTSQIRQDDSQCAQMTFTDTGPGIQIKNLNDIFLPFYSTKKGQGDNLGLGLFVSYGIITRYQGMIAVENIGESGCRFLITLPQVLQ</sequence>
<dbReference type="Gene3D" id="6.10.340.10">
    <property type="match status" value="1"/>
</dbReference>
<evidence type="ECO:0000313" key="19">
    <source>
        <dbReference type="Proteomes" id="UP000230821"/>
    </source>
</evidence>
<evidence type="ECO:0000256" key="1">
    <source>
        <dbReference type="ARBA" id="ARBA00000085"/>
    </source>
</evidence>
<dbReference type="InterPro" id="IPR032255">
    <property type="entry name" value="HBM"/>
</dbReference>
<feature type="transmembrane region" description="Helical" evidence="15">
    <location>
        <begin position="12"/>
        <end position="30"/>
    </location>
</feature>
<keyword evidence="5" id="KW-0597">Phosphoprotein</keyword>
<dbReference type="PANTHER" id="PTHR45528:SF1">
    <property type="entry name" value="SENSOR HISTIDINE KINASE CPXA"/>
    <property type="match status" value="1"/>
</dbReference>
<keyword evidence="9" id="KW-0418">Kinase</keyword>
<keyword evidence="7 15" id="KW-0812">Transmembrane</keyword>
<dbReference type="SUPFAM" id="SSF55874">
    <property type="entry name" value="ATPase domain of HSP90 chaperone/DNA topoisomerase II/histidine kinase"/>
    <property type="match status" value="1"/>
</dbReference>
<dbReference type="SUPFAM" id="SSF158472">
    <property type="entry name" value="HAMP domain-like"/>
    <property type="match status" value="1"/>
</dbReference>
<evidence type="ECO:0000256" key="10">
    <source>
        <dbReference type="ARBA" id="ARBA00022840"/>
    </source>
</evidence>
<dbReference type="PRINTS" id="PR00344">
    <property type="entry name" value="BCTRLSENSOR"/>
</dbReference>
<feature type="transmembrane region" description="Helical" evidence="15">
    <location>
        <begin position="423"/>
        <end position="443"/>
    </location>
</feature>
<accession>A0A2G6K8A0</accession>
<keyword evidence="10" id="KW-0067">ATP-binding</keyword>
<dbReference type="InterPro" id="IPR003661">
    <property type="entry name" value="HisK_dim/P_dom"/>
</dbReference>
<dbReference type="InterPro" id="IPR003594">
    <property type="entry name" value="HATPase_dom"/>
</dbReference>
<comment type="caution">
    <text evidence="18">The sequence shown here is derived from an EMBL/GenBank/DDBJ whole genome shotgun (WGS) entry which is preliminary data.</text>
</comment>
<keyword evidence="4" id="KW-1003">Cell membrane</keyword>
<comment type="subcellular location">
    <subcellularLocation>
        <location evidence="2">Cell membrane</location>
        <topology evidence="2">Multi-pass membrane protein</topology>
    </subcellularLocation>
</comment>
<dbReference type="Pfam" id="PF00672">
    <property type="entry name" value="HAMP"/>
    <property type="match status" value="1"/>
</dbReference>
<evidence type="ECO:0000256" key="7">
    <source>
        <dbReference type="ARBA" id="ARBA00022692"/>
    </source>
</evidence>
<comment type="catalytic activity">
    <reaction evidence="1">
        <text>ATP + protein L-histidine = ADP + protein N-phospho-L-histidine.</text>
        <dbReference type="EC" id="2.7.13.3"/>
    </reaction>
</comment>
<reference evidence="18 19" key="1">
    <citation type="submission" date="2017-10" db="EMBL/GenBank/DDBJ databases">
        <title>Novel microbial diversity and functional potential in the marine mammal oral microbiome.</title>
        <authorList>
            <person name="Dudek N.K."/>
            <person name="Sun C.L."/>
            <person name="Burstein D."/>
            <person name="Kantor R.S."/>
            <person name="Aliaga Goltsman D.S."/>
            <person name="Bik E.M."/>
            <person name="Thomas B.C."/>
            <person name="Banfield J.F."/>
            <person name="Relman D.A."/>
        </authorList>
    </citation>
    <scope>NUCLEOTIDE SEQUENCE [LARGE SCALE GENOMIC DNA]</scope>
    <source>
        <strain evidence="18">DOLJORAL78_47_16</strain>
    </source>
</reference>